<dbReference type="PATRIC" id="fig|1292034.3.peg.2296"/>
<feature type="domain" description="Peptidase M3A/M3B catalytic" evidence="10">
    <location>
        <begin position="223"/>
        <end position="671"/>
    </location>
</feature>
<dbReference type="InterPro" id="IPR024077">
    <property type="entry name" value="Neurolysin/TOP_dom2"/>
</dbReference>
<evidence type="ECO:0000259" key="11">
    <source>
        <dbReference type="Pfam" id="PF19310"/>
    </source>
</evidence>
<evidence type="ECO:0000256" key="4">
    <source>
        <dbReference type="ARBA" id="ARBA00022801"/>
    </source>
</evidence>
<keyword evidence="13" id="KW-1185">Reference proteome</keyword>
<dbReference type="eggNOG" id="COG0339">
    <property type="taxonomic scope" value="Bacteria"/>
</dbReference>
<dbReference type="AlphaFoldDB" id="R0EI89"/>
<dbReference type="GO" id="GO:0005829">
    <property type="term" value="C:cytosol"/>
    <property type="evidence" value="ECO:0007669"/>
    <property type="project" value="UniProtKB-ARBA"/>
</dbReference>
<evidence type="ECO:0000256" key="3">
    <source>
        <dbReference type="ARBA" id="ARBA00022723"/>
    </source>
</evidence>
<evidence type="ECO:0000313" key="13">
    <source>
        <dbReference type="Proteomes" id="UP000013063"/>
    </source>
</evidence>
<dbReference type="CDD" id="cd06456">
    <property type="entry name" value="M3A_DCP"/>
    <property type="match status" value="1"/>
</dbReference>
<proteinExistence type="inferred from homology"/>
<dbReference type="FunFam" id="3.40.390.10:FF:000009">
    <property type="entry name" value="Oligopeptidase A"/>
    <property type="match status" value="1"/>
</dbReference>
<evidence type="ECO:0000256" key="9">
    <source>
        <dbReference type="RuleBase" id="RU003435"/>
    </source>
</evidence>
<accession>R0EI89</accession>
<keyword evidence="2 9" id="KW-0645">Protease</keyword>
<sequence length="675" mass="74140">MTTEALRDPTRPPPFDTLTPDLILPALDRAIAEQDAVVARLAAERPTTFEAAWMPLERAALGLDAVWLTVSHLHRVADTPALREAYAEGTKRLVEAGTRLRQNRDVHDVLVALSATPAFAARPDADRVAVERAIRDFKLSGVALEPAARARFAEISVELSRLSNDFASAVLDATDAWSEHVTDPALLAGVSRADLAMFADAAKAKGLEGWLVTLQAPSVGAIMTFAENRDLRARVYRAFGTRASDQGPQAGLFDNSDRISRILTLRRELAALLGYGDPVAWSLATKMAESAEQVLGFLRDLAARARPIAERELADLKAFAASELGLDDLQPWDIGFVAERLRAARYAVDEETVRAHFPVERVLAGWRALLERLFGLRLQARDDVALWHRDARYFDVADETGDVFAGLYVDLHARPGKRGGAWMSEARPRLREGDTTSPPVAYLACNFAPRGEAAPSLLSHADVITLLHETGHSLHHLFTRVERPSIAGVNGFEWDAVELPSQLMEDFAWNPTVLVSMSGHYQTDEPLSAEIFEKLLAARRFQSGMAVLRQVEFALFDLEVHLAEAGVDPMATIEAVRDAVSVVRPPAWHRFPHAFTHIFAGGYASGYYSYLWAEVLAADGFQRFVEAGVIDRATGEAFREAVLSRGASRTAAESFRAFRGRDATIDALLIRRGLA</sequence>
<reference evidence="12 13" key="1">
    <citation type="journal article" date="2013" name="Genome Announc.">
        <title>Draft Genome Sequence for Caulobacter sp. Strain OR37, a Bacterium Tolerant to Heavy Metals.</title>
        <authorList>
            <person name="Utturkar S.M."/>
            <person name="Bollmann A."/>
            <person name="Brzoska R.M."/>
            <person name="Klingeman D.M."/>
            <person name="Epstein S.E."/>
            <person name="Palumbo A.V."/>
            <person name="Brown S.D."/>
        </authorList>
    </citation>
    <scope>NUCLEOTIDE SEQUENCE [LARGE SCALE GENOMIC DNA]</scope>
    <source>
        <strain evidence="12 13">OR37</strain>
    </source>
</reference>
<dbReference type="Gene3D" id="3.40.390.10">
    <property type="entry name" value="Collagenase (Catalytic Domain)"/>
    <property type="match status" value="1"/>
</dbReference>
<dbReference type="PANTHER" id="PTHR11804">
    <property type="entry name" value="PROTEASE M3 THIMET OLIGOPEPTIDASE-RELATED"/>
    <property type="match status" value="1"/>
</dbReference>
<dbReference type="STRING" id="1292034.OR37_02311"/>
<dbReference type="GO" id="GO:0046872">
    <property type="term" value="F:metal ion binding"/>
    <property type="evidence" value="ECO:0007669"/>
    <property type="project" value="UniProtKB-UniRule"/>
</dbReference>
<dbReference type="GO" id="GO:0006508">
    <property type="term" value="P:proteolysis"/>
    <property type="evidence" value="ECO:0007669"/>
    <property type="project" value="UniProtKB-KW"/>
</dbReference>
<name>R0EI89_CAUVI</name>
<dbReference type="GO" id="GO:0004222">
    <property type="term" value="F:metalloendopeptidase activity"/>
    <property type="evidence" value="ECO:0007669"/>
    <property type="project" value="UniProtKB-EC"/>
</dbReference>
<dbReference type="Gene3D" id="1.10.1370.40">
    <property type="match status" value="1"/>
</dbReference>
<dbReference type="PANTHER" id="PTHR11804:SF84">
    <property type="entry name" value="SACCHAROLYSIN"/>
    <property type="match status" value="1"/>
</dbReference>
<evidence type="ECO:0000256" key="7">
    <source>
        <dbReference type="ARBA" id="ARBA00024603"/>
    </source>
</evidence>
<protein>
    <recommendedName>
        <fullName evidence="8">oligopeptidase A</fullName>
        <ecNumber evidence="8">3.4.24.70</ecNumber>
    </recommendedName>
</protein>
<dbReference type="InterPro" id="IPR045090">
    <property type="entry name" value="Pept_M3A_M3B"/>
</dbReference>
<dbReference type="InterPro" id="IPR024079">
    <property type="entry name" value="MetalloPept_cat_dom_sf"/>
</dbReference>
<evidence type="ECO:0000256" key="8">
    <source>
        <dbReference type="ARBA" id="ARBA00026100"/>
    </source>
</evidence>
<keyword evidence="6 9" id="KW-0482">Metalloprotease</keyword>
<dbReference type="GO" id="GO:0006518">
    <property type="term" value="P:peptide metabolic process"/>
    <property type="evidence" value="ECO:0007669"/>
    <property type="project" value="TreeGrafter"/>
</dbReference>
<dbReference type="Gene3D" id="1.10.1370.10">
    <property type="entry name" value="Neurolysin, domain 3"/>
    <property type="match status" value="1"/>
</dbReference>
<dbReference type="SUPFAM" id="SSF55486">
    <property type="entry name" value="Metalloproteases ('zincins'), catalytic domain"/>
    <property type="match status" value="1"/>
</dbReference>
<comment type="similarity">
    <text evidence="1 9">Belongs to the peptidase M3 family.</text>
</comment>
<keyword evidence="4 9" id="KW-0378">Hydrolase</keyword>
<dbReference type="InterPro" id="IPR001567">
    <property type="entry name" value="Pept_M3A_M3B_dom"/>
</dbReference>
<dbReference type="InterPro" id="IPR034005">
    <property type="entry name" value="M3A_DCP"/>
</dbReference>
<evidence type="ECO:0000259" key="10">
    <source>
        <dbReference type="Pfam" id="PF01432"/>
    </source>
</evidence>
<dbReference type="EMBL" id="APMP01000013">
    <property type="protein sequence ID" value="ENZ81714.1"/>
    <property type="molecule type" value="Genomic_DNA"/>
</dbReference>
<comment type="caution">
    <text evidence="12">The sequence shown here is derived from an EMBL/GenBank/DDBJ whole genome shotgun (WGS) entry which is preliminary data.</text>
</comment>
<evidence type="ECO:0000256" key="1">
    <source>
        <dbReference type="ARBA" id="ARBA00006040"/>
    </source>
</evidence>
<dbReference type="Pfam" id="PF19310">
    <property type="entry name" value="TOP_N"/>
    <property type="match status" value="1"/>
</dbReference>
<keyword evidence="3 9" id="KW-0479">Metal-binding</keyword>
<dbReference type="InterPro" id="IPR045666">
    <property type="entry name" value="OpdA_N"/>
</dbReference>
<evidence type="ECO:0000256" key="2">
    <source>
        <dbReference type="ARBA" id="ARBA00022670"/>
    </source>
</evidence>
<feature type="domain" description="Oligopeptidase A N-terminal" evidence="11">
    <location>
        <begin position="31"/>
        <end position="148"/>
    </location>
</feature>
<keyword evidence="5 9" id="KW-0862">Zinc</keyword>
<comment type="catalytic activity">
    <reaction evidence="7">
        <text>Hydrolysis of oligopeptides, with broad specificity. Gly or Ala commonly occur as P1 or P1' residues, but more distant residues are also important, as is shown by the fact that Z-Gly-Pro-Gly-|-Gly-Pro-Ala is cleaved, but not Z-(Gly)(5).</text>
        <dbReference type="EC" id="3.4.24.70"/>
    </reaction>
</comment>
<gene>
    <name evidence="12" type="ORF">OR37_02311</name>
</gene>
<dbReference type="RefSeq" id="WP_004619852.1">
    <property type="nucleotide sequence ID" value="NZ_APMP01000013.1"/>
</dbReference>
<dbReference type="OrthoDB" id="9773538at2"/>
<dbReference type="Pfam" id="PF01432">
    <property type="entry name" value="Peptidase_M3"/>
    <property type="match status" value="1"/>
</dbReference>
<evidence type="ECO:0000256" key="6">
    <source>
        <dbReference type="ARBA" id="ARBA00023049"/>
    </source>
</evidence>
<organism evidence="12 13">
    <name type="scientific">Caulobacter vibrioides OR37</name>
    <dbReference type="NCBI Taxonomy" id="1292034"/>
    <lineage>
        <taxon>Bacteria</taxon>
        <taxon>Pseudomonadati</taxon>
        <taxon>Pseudomonadota</taxon>
        <taxon>Alphaproteobacteria</taxon>
        <taxon>Caulobacterales</taxon>
        <taxon>Caulobacteraceae</taxon>
        <taxon>Caulobacter</taxon>
    </lineage>
</organism>
<comment type="cofactor">
    <cofactor evidence="9">
        <name>Zn(2+)</name>
        <dbReference type="ChEBI" id="CHEBI:29105"/>
    </cofactor>
    <text evidence="9">Binds 1 zinc ion.</text>
</comment>
<evidence type="ECO:0000313" key="12">
    <source>
        <dbReference type="EMBL" id="ENZ81714.1"/>
    </source>
</evidence>
<evidence type="ECO:0000256" key="5">
    <source>
        <dbReference type="ARBA" id="ARBA00022833"/>
    </source>
</evidence>
<dbReference type="Proteomes" id="UP000013063">
    <property type="component" value="Unassembled WGS sequence"/>
</dbReference>
<dbReference type="EC" id="3.4.24.70" evidence="8"/>